<keyword evidence="8" id="KW-0969">Cilium</keyword>
<dbReference type="RefSeq" id="WP_144309542.1">
    <property type="nucleotide sequence ID" value="NZ_VMNK01000007.1"/>
</dbReference>
<evidence type="ECO:0000256" key="2">
    <source>
        <dbReference type="ARBA" id="ARBA00004613"/>
    </source>
</evidence>
<comment type="caution">
    <text evidence="8">The sequence shown here is derived from an EMBL/GenBank/DDBJ whole genome shotgun (WGS) entry which is preliminary data.</text>
</comment>
<dbReference type="Proteomes" id="UP000319502">
    <property type="component" value="Unassembled WGS sequence"/>
</dbReference>
<dbReference type="InterPro" id="IPR001492">
    <property type="entry name" value="Flagellin"/>
</dbReference>
<organism evidence="8 9">
    <name type="scientific">Denitromonas halophila</name>
    <dbReference type="NCBI Taxonomy" id="1629404"/>
    <lineage>
        <taxon>Bacteria</taxon>
        <taxon>Pseudomonadati</taxon>
        <taxon>Pseudomonadota</taxon>
        <taxon>Betaproteobacteria</taxon>
        <taxon>Rhodocyclales</taxon>
        <taxon>Zoogloeaceae</taxon>
        <taxon>Denitromonas</taxon>
    </lineage>
</organism>
<reference evidence="8 9" key="1">
    <citation type="submission" date="2019-07" db="EMBL/GenBank/DDBJ databases">
        <title>The pathways for chlorine oxyanion respiration interact through the shared metabolite chlorate.</title>
        <authorList>
            <person name="Barnum T.P."/>
            <person name="Cheng Y."/>
            <person name="Hill K.A."/>
            <person name="Lucas L.N."/>
            <person name="Carlson H.K."/>
            <person name="Coates J.D."/>
        </authorList>
    </citation>
    <scope>NUCLEOTIDE SEQUENCE [LARGE SCALE GENOMIC DNA]</scope>
    <source>
        <strain evidence="8 9">SFB-3</strain>
    </source>
</reference>
<evidence type="ECO:0000313" key="8">
    <source>
        <dbReference type="EMBL" id="TVO57305.1"/>
    </source>
</evidence>
<gene>
    <name evidence="8" type="primary">flgL</name>
    <name evidence="8" type="ORF">FHP91_10485</name>
</gene>
<dbReference type="GO" id="GO:0071973">
    <property type="term" value="P:bacterial-type flagellum-dependent cell motility"/>
    <property type="evidence" value="ECO:0007669"/>
    <property type="project" value="InterPro"/>
</dbReference>
<keyword evidence="8" id="KW-0966">Cell projection</keyword>
<evidence type="ECO:0000259" key="6">
    <source>
        <dbReference type="Pfam" id="PF00700"/>
    </source>
</evidence>
<comment type="similarity">
    <text evidence="3">Belongs to the bacterial flagellin family.</text>
</comment>
<evidence type="ECO:0000259" key="5">
    <source>
        <dbReference type="Pfam" id="PF00669"/>
    </source>
</evidence>
<dbReference type="GO" id="GO:0009424">
    <property type="term" value="C:bacterial-type flagellum hook"/>
    <property type="evidence" value="ECO:0007669"/>
    <property type="project" value="InterPro"/>
</dbReference>
<dbReference type="EMBL" id="VMNK01000007">
    <property type="protein sequence ID" value="TVO57305.1"/>
    <property type="molecule type" value="Genomic_DNA"/>
</dbReference>
<name>A0A557QWK8_9RHOO</name>
<dbReference type="Gene3D" id="1.20.1330.10">
    <property type="entry name" value="f41 fragment of flagellin, N-terminal domain"/>
    <property type="match status" value="2"/>
</dbReference>
<dbReference type="GO" id="GO:0005576">
    <property type="term" value="C:extracellular region"/>
    <property type="evidence" value="ECO:0007669"/>
    <property type="project" value="UniProtKB-SubCell"/>
</dbReference>
<dbReference type="GO" id="GO:0005198">
    <property type="term" value="F:structural molecule activity"/>
    <property type="evidence" value="ECO:0007669"/>
    <property type="project" value="InterPro"/>
</dbReference>
<dbReference type="PANTHER" id="PTHR42792:SF1">
    <property type="entry name" value="FLAGELLAR HOOK-ASSOCIATED PROTEIN 3"/>
    <property type="match status" value="1"/>
</dbReference>
<dbReference type="InterPro" id="IPR001029">
    <property type="entry name" value="Flagellin_N"/>
</dbReference>
<dbReference type="InterPro" id="IPR013384">
    <property type="entry name" value="Flagell_FlgL"/>
</dbReference>
<protein>
    <submittedName>
        <fullName evidence="8">Flagellar hook-associated protein 3</fullName>
    </submittedName>
</protein>
<dbReference type="Pfam" id="PF00700">
    <property type="entry name" value="Flagellin_C"/>
    <property type="match status" value="1"/>
</dbReference>
<dbReference type="OrthoDB" id="9768249at2"/>
<evidence type="ECO:0000259" key="7">
    <source>
        <dbReference type="Pfam" id="PF21158"/>
    </source>
</evidence>
<keyword evidence="8" id="KW-0282">Flagellum</keyword>
<dbReference type="Pfam" id="PF21158">
    <property type="entry name" value="flgK_1st_1"/>
    <property type="match status" value="1"/>
</dbReference>
<dbReference type="Pfam" id="PF00669">
    <property type="entry name" value="Flagellin_N"/>
    <property type="match status" value="1"/>
</dbReference>
<dbReference type="InterPro" id="IPR046358">
    <property type="entry name" value="Flagellin_C"/>
</dbReference>
<evidence type="ECO:0000256" key="3">
    <source>
        <dbReference type="ARBA" id="ARBA00005709"/>
    </source>
</evidence>
<feature type="domain" description="Flagellin N-terminal" evidence="5">
    <location>
        <begin position="3"/>
        <end position="140"/>
    </location>
</feature>
<dbReference type="AlphaFoldDB" id="A0A557QWK8"/>
<dbReference type="InterPro" id="IPR049119">
    <property type="entry name" value="FlgK_D2-like"/>
</dbReference>
<keyword evidence="9" id="KW-1185">Reference proteome</keyword>
<dbReference type="SUPFAM" id="SSF64518">
    <property type="entry name" value="Phase 1 flagellin"/>
    <property type="match status" value="1"/>
</dbReference>
<evidence type="ECO:0000256" key="4">
    <source>
        <dbReference type="ARBA" id="ARBA00023143"/>
    </source>
</evidence>
<keyword evidence="4" id="KW-0975">Bacterial flagellum</keyword>
<dbReference type="NCBIfam" id="TIGR02550">
    <property type="entry name" value="flagell_flgL"/>
    <property type="match status" value="1"/>
</dbReference>
<evidence type="ECO:0000313" key="9">
    <source>
        <dbReference type="Proteomes" id="UP000319502"/>
    </source>
</evidence>
<dbReference type="PANTHER" id="PTHR42792">
    <property type="entry name" value="FLAGELLIN"/>
    <property type="match status" value="1"/>
</dbReference>
<feature type="domain" description="Flagellin C-terminal" evidence="6">
    <location>
        <begin position="304"/>
        <end position="386"/>
    </location>
</feature>
<sequence>MRISTSMLYQTGVNTIQQQTAQMLQTQQQVATGRRIIAPSDDPIASARALEIAQAKGINSQQLINQGYAKDSLGLLENKLSAVEELVIHTRTRAVEAGNGTYAPSELKALATDVRAAFDSMLALANSQNGQGEYLFSGYQADVKPYTGTIDGVTYQGDQGQRTLQVSPSRLMAVNNAGSDVFNSVKQDAGKFFAVPVAPNGGTGHIAQTQLTGAYTGTRYDIQWDGTNYNVTDADTGAAVVSQSGPTLSFGAVQLEMGGTPNVGDSFEVGPRANVFNMYTNMVRALENPSGTVGIQGAVAQTIEGMDRSLDQVLTVRASVGSRMVELTTLESVGTDLDIQYAQTLSRLQDVDYAEAVSNLTLQQTYLQASQQSFLRINQLSLFNYLS</sequence>
<proteinExistence type="inferred from homology"/>
<comment type="subcellular location">
    <subcellularLocation>
        <location evidence="1">Bacterial flagellum</location>
    </subcellularLocation>
    <subcellularLocation>
        <location evidence="2">Secreted</location>
    </subcellularLocation>
</comment>
<evidence type="ECO:0000256" key="1">
    <source>
        <dbReference type="ARBA" id="ARBA00004365"/>
    </source>
</evidence>
<feature type="domain" description="Flagellar hook-associated protein 1 D2-like" evidence="7">
    <location>
        <begin position="214"/>
        <end position="271"/>
    </location>
</feature>
<accession>A0A557QWK8</accession>